<gene>
    <name evidence="3" type="ORF">OLEA9_A072472</name>
</gene>
<keyword evidence="4" id="KW-1185">Reference proteome</keyword>
<dbReference type="GO" id="GO:0005829">
    <property type="term" value="C:cytosol"/>
    <property type="evidence" value="ECO:0007669"/>
    <property type="project" value="TreeGrafter"/>
</dbReference>
<comment type="caution">
    <text evidence="3">The sequence shown here is derived from an EMBL/GenBank/DDBJ whole genome shotgun (WGS) entry which is preliminary data.</text>
</comment>
<dbReference type="PANTHER" id="PTHR48099:SF5">
    <property type="entry name" value="C-1-TETRAHYDROFOLATE SYNTHASE, CYTOPLASMIC"/>
    <property type="match status" value="1"/>
</dbReference>
<dbReference type="EC" id="3.5.4.9" evidence="1"/>
<dbReference type="OrthoDB" id="5126881at2759"/>
<dbReference type="InterPro" id="IPR020631">
    <property type="entry name" value="THF_DH/CycHdrlase_NAD-bd_dom"/>
</dbReference>
<dbReference type="InterPro" id="IPR046346">
    <property type="entry name" value="Aminoacid_DH-like_N_sf"/>
</dbReference>
<dbReference type="GO" id="GO:0004477">
    <property type="term" value="F:methenyltetrahydrofolate cyclohydrolase activity"/>
    <property type="evidence" value="ECO:0007669"/>
    <property type="project" value="TreeGrafter"/>
</dbReference>
<evidence type="ECO:0000256" key="1">
    <source>
        <dbReference type="ARBA" id="ARBA00012776"/>
    </source>
</evidence>
<reference evidence="3 4" key="1">
    <citation type="submission" date="2019-12" db="EMBL/GenBank/DDBJ databases">
        <authorList>
            <person name="Alioto T."/>
            <person name="Alioto T."/>
            <person name="Gomez Garrido J."/>
        </authorList>
    </citation>
    <scope>NUCLEOTIDE SEQUENCE [LARGE SCALE GENOMIC DNA]</scope>
</reference>
<dbReference type="Gene3D" id="3.40.50.10860">
    <property type="entry name" value="Leucine Dehydrogenase, chain A, domain 1"/>
    <property type="match status" value="2"/>
</dbReference>
<dbReference type="Pfam" id="PF02882">
    <property type="entry name" value="THF_DHG_CYH_C"/>
    <property type="match status" value="1"/>
</dbReference>
<dbReference type="Gramene" id="OE9A072472T1">
    <property type="protein sequence ID" value="OE9A072472C1"/>
    <property type="gene ID" value="OE9A072472"/>
</dbReference>
<dbReference type="InterPro" id="IPR036291">
    <property type="entry name" value="NAD(P)-bd_dom_sf"/>
</dbReference>
<dbReference type="SUPFAM" id="SSF53223">
    <property type="entry name" value="Aminoacid dehydrogenase-like, N-terminal domain"/>
    <property type="match status" value="1"/>
</dbReference>
<dbReference type="Proteomes" id="UP000594638">
    <property type="component" value="Unassembled WGS sequence"/>
</dbReference>
<dbReference type="GO" id="GO:0004488">
    <property type="term" value="F:methylenetetrahydrofolate dehydrogenase (NADP+) activity"/>
    <property type="evidence" value="ECO:0007669"/>
    <property type="project" value="InterPro"/>
</dbReference>
<evidence type="ECO:0000313" key="4">
    <source>
        <dbReference type="Proteomes" id="UP000594638"/>
    </source>
</evidence>
<name>A0A8S0T8U1_OLEEU</name>
<dbReference type="GO" id="GO:0035999">
    <property type="term" value="P:tetrahydrofolate interconversion"/>
    <property type="evidence" value="ECO:0007669"/>
    <property type="project" value="TreeGrafter"/>
</dbReference>
<dbReference type="SUPFAM" id="SSF51735">
    <property type="entry name" value="NAD(P)-binding Rossmann-fold domains"/>
    <property type="match status" value="1"/>
</dbReference>
<dbReference type="PANTHER" id="PTHR48099">
    <property type="entry name" value="C-1-TETRAHYDROFOLATE SYNTHASE, CYTOPLASMIC-RELATED"/>
    <property type="match status" value="1"/>
</dbReference>
<organism evidence="3 4">
    <name type="scientific">Olea europaea subsp. europaea</name>
    <dbReference type="NCBI Taxonomy" id="158383"/>
    <lineage>
        <taxon>Eukaryota</taxon>
        <taxon>Viridiplantae</taxon>
        <taxon>Streptophyta</taxon>
        <taxon>Embryophyta</taxon>
        <taxon>Tracheophyta</taxon>
        <taxon>Spermatophyta</taxon>
        <taxon>Magnoliopsida</taxon>
        <taxon>eudicotyledons</taxon>
        <taxon>Gunneridae</taxon>
        <taxon>Pentapetalae</taxon>
        <taxon>asterids</taxon>
        <taxon>lamiids</taxon>
        <taxon>Lamiales</taxon>
        <taxon>Oleaceae</taxon>
        <taxon>Oleeae</taxon>
        <taxon>Olea</taxon>
    </lineage>
</organism>
<evidence type="ECO:0000313" key="3">
    <source>
        <dbReference type="EMBL" id="CAA3001351.1"/>
    </source>
</evidence>
<dbReference type="Gene3D" id="3.40.50.720">
    <property type="entry name" value="NAD(P)-binding Rossmann-like Domain"/>
    <property type="match status" value="1"/>
</dbReference>
<dbReference type="AlphaFoldDB" id="A0A8S0T8U1"/>
<feature type="domain" description="Tetrahydrofolate dehydrogenase/cyclohydrolase NAD(P)-binding" evidence="2">
    <location>
        <begin position="82"/>
        <end position="188"/>
    </location>
</feature>
<sequence length="190" mass="20572">MAAESFAKIIDGKSVAEEICEEIGAEILRMKESIGIVPGLAVILVRGRKDSATYVRNKKKSCEAVGINSYEVCLPEDSSEQKKEDATVSVVHSRTKNLEEITREADIVISAVGQPNMVRGSWIKHGYVVIDVGINPVEDANSPRGYRLVGDVCYEEASKIALAITPVPSSVGPMTIAMLLSNTLYLCKES</sequence>
<protein>
    <recommendedName>
        <fullName evidence="1">methenyltetrahydrofolate cyclohydrolase</fullName>
        <ecNumber evidence="1">3.5.4.9</ecNumber>
    </recommendedName>
</protein>
<proteinExistence type="predicted"/>
<accession>A0A8S0T8U1</accession>
<dbReference type="EMBL" id="CACTIH010005752">
    <property type="protein sequence ID" value="CAA3001351.1"/>
    <property type="molecule type" value="Genomic_DNA"/>
</dbReference>
<evidence type="ECO:0000259" key="2">
    <source>
        <dbReference type="Pfam" id="PF02882"/>
    </source>
</evidence>